<keyword evidence="1" id="KW-0732">Signal</keyword>
<dbReference type="OrthoDB" id="242279at2"/>
<dbReference type="InterPro" id="IPR029475">
    <property type="entry name" value="DUF6807"/>
</dbReference>
<feature type="signal peptide" evidence="1">
    <location>
        <begin position="1"/>
        <end position="19"/>
    </location>
</feature>
<evidence type="ECO:0008006" key="4">
    <source>
        <dbReference type="Google" id="ProtNLM"/>
    </source>
</evidence>
<dbReference type="Proteomes" id="UP000315724">
    <property type="component" value="Chromosome"/>
</dbReference>
<evidence type="ECO:0000256" key="1">
    <source>
        <dbReference type="SAM" id="SignalP"/>
    </source>
</evidence>
<evidence type="ECO:0000313" key="2">
    <source>
        <dbReference type="EMBL" id="QDT31040.1"/>
    </source>
</evidence>
<keyword evidence="3" id="KW-1185">Reference proteome</keyword>
<gene>
    <name evidence="2" type="ORF">Mal48_02700</name>
</gene>
<feature type="chain" id="PRO_5022109732" description="Methane oxygenase PmoA" evidence="1">
    <location>
        <begin position="20"/>
        <end position="384"/>
    </location>
</feature>
<dbReference type="KEGG" id="tpol:Mal48_02700"/>
<reference evidence="2 3" key="1">
    <citation type="submission" date="2019-02" db="EMBL/GenBank/DDBJ databases">
        <title>Deep-cultivation of Planctomycetes and their phenomic and genomic characterization uncovers novel biology.</title>
        <authorList>
            <person name="Wiegand S."/>
            <person name="Jogler M."/>
            <person name="Boedeker C."/>
            <person name="Pinto D."/>
            <person name="Vollmers J."/>
            <person name="Rivas-Marin E."/>
            <person name="Kohn T."/>
            <person name="Peeters S.H."/>
            <person name="Heuer A."/>
            <person name="Rast P."/>
            <person name="Oberbeckmann S."/>
            <person name="Bunk B."/>
            <person name="Jeske O."/>
            <person name="Meyerdierks A."/>
            <person name="Storesund J.E."/>
            <person name="Kallscheuer N."/>
            <person name="Luecker S."/>
            <person name="Lage O.M."/>
            <person name="Pohl T."/>
            <person name="Merkel B.J."/>
            <person name="Hornburger P."/>
            <person name="Mueller R.-W."/>
            <person name="Bruemmer F."/>
            <person name="Labrenz M."/>
            <person name="Spormann A.M."/>
            <person name="Op den Camp H."/>
            <person name="Overmann J."/>
            <person name="Amann R."/>
            <person name="Jetten M.S.M."/>
            <person name="Mascher T."/>
            <person name="Medema M.H."/>
            <person name="Devos D.P."/>
            <person name="Kaster A.-K."/>
            <person name="Ovreas L."/>
            <person name="Rohde M."/>
            <person name="Galperin M.Y."/>
            <person name="Jogler C."/>
        </authorList>
    </citation>
    <scope>NUCLEOTIDE SEQUENCE [LARGE SCALE GENOMIC DNA]</scope>
    <source>
        <strain evidence="2 3">Mal48</strain>
    </source>
</reference>
<dbReference type="AlphaFoldDB" id="A0A517QHE5"/>
<name>A0A517QHE5_9PLAN</name>
<sequence length="384" mass="42754" precursor="true">MRTLFAFLTPLLLATSLYSAEVTLEQSSESVKATIGDDVFLVFQFDKNRRKPFALPVTGPGGFELLKSAKASEEEGAAGRKVIIADESPKLKGGKADFKIGDEVEVGKIEGDWLEIPAKKLWIHRSSVAPMVATVTRQINDNPTKGLDRKHPLYYDHPHHKGIWLSVDEIEGIKFWNEDGEIKNQSVEIVKKSGNPAVLETVNHWVGTDGKTLLKEETTISVYANRLLSYDVTFTAPEQDVNIRDTKEGMFGIRLPNSMREMIAGGPVTNAEGAEGTAATWGRTTNWIDYKGPVDGHVFGVTIMDHPKNPWKSRYHVRNYGLFSINPFGAGAYTKGRDDEQPAHHRVLKPNGEKLNFKYGLYVHGGETTKDDINKVFKQFAKAK</sequence>
<accession>A0A517QHE5</accession>
<protein>
    <recommendedName>
        <fullName evidence="4">Methane oxygenase PmoA</fullName>
    </recommendedName>
</protein>
<organism evidence="2 3">
    <name type="scientific">Thalassoglobus polymorphus</name>
    <dbReference type="NCBI Taxonomy" id="2527994"/>
    <lineage>
        <taxon>Bacteria</taxon>
        <taxon>Pseudomonadati</taxon>
        <taxon>Planctomycetota</taxon>
        <taxon>Planctomycetia</taxon>
        <taxon>Planctomycetales</taxon>
        <taxon>Planctomycetaceae</taxon>
        <taxon>Thalassoglobus</taxon>
    </lineage>
</organism>
<evidence type="ECO:0000313" key="3">
    <source>
        <dbReference type="Proteomes" id="UP000315724"/>
    </source>
</evidence>
<dbReference type="Pfam" id="PF14100">
    <property type="entry name" value="DUF6807"/>
    <property type="match status" value="1"/>
</dbReference>
<dbReference type="EMBL" id="CP036267">
    <property type="protein sequence ID" value="QDT31040.1"/>
    <property type="molecule type" value="Genomic_DNA"/>
</dbReference>
<proteinExistence type="predicted"/>
<dbReference type="RefSeq" id="WP_145195330.1">
    <property type="nucleotide sequence ID" value="NZ_CP036267.1"/>
</dbReference>